<protein>
    <recommendedName>
        <fullName evidence="3">6-bladed beta-propeller protein</fullName>
    </recommendedName>
</protein>
<dbReference type="Proteomes" id="UP000199513">
    <property type="component" value="Unassembled WGS sequence"/>
</dbReference>
<dbReference type="InterPro" id="IPR011042">
    <property type="entry name" value="6-blade_b-propeller_TolB-like"/>
</dbReference>
<name>A0A1I2FXK7_9BACT</name>
<reference evidence="1 2" key="1">
    <citation type="submission" date="2016-10" db="EMBL/GenBank/DDBJ databases">
        <authorList>
            <person name="de Groot N.N."/>
        </authorList>
    </citation>
    <scope>NUCLEOTIDE SEQUENCE [LARGE SCALE GENOMIC DNA]</scope>
    <source>
        <strain>GEY</strain>
        <strain evidence="2">DSM 9560</strain>
    </source>
</reference>
<evidence type="ECO:0000313" key="1">
    <source>
        <dbReference type="EMBL" id="SFF09569.1"/>
    </source>
</evidence>
<gene>
    <name evidence="1" type="ORF">SAMN04488541_1015107</name>
</gene>
<dbReference type="EMBL" id="FONY01000015">
    <property type="protein sequence ID" value="SFF09569.1"/>
    <property type="molecule type" value="Genomic_DNA"/>
</dbReference>
<sequence length="391" mass="45997">MELKYYFLFLIFIIFFSCENQKTVENNNEKEKTHIIDLTSLKKEDEALIPPIQSINLLPIKIDTSHLIAHIDKIFYYHHKLFIIDPKMKSINVLDTLGSFLYKIGNIGEGPGEYTSIYGITMNKEKEELLLFSMEKRKMIKYALDGRFLEEKDIPLFIYDFLVLHNEELIVYLNYNGDEKNNHNLLMLDKNYNIQENYFPFDYKDYLSISFSGGISLTNDGFLYASALSDTIFQYSSKQFFPKYILKFEGQEIPSEYKVSASKKMDFIGRNLSSVSYAKNGFIKLKQFLFLPYNEKSRLKFLIYDENTQTVYTKEVLEANHVAFQMLSWNNPFIGIKDENTIIGLIDSEKVEYLKKNDPNFMERLKQTPYYDQISQMQDDNAFILAFITLK</sequence>
<accession>A0A1I2FXK7</accession>
<dbReference type="Gene3D" id="2.120.10.30">
    <property type="entry name" value="TolB, C-terminal domain"/>
    <property type="match status" value="1"/>
</dbReference>
<dbReference type="OrthoDB" id="823219at2"/>
<evidence type="ECO:0000313" key="2">
    <source>
        <dbReference type="Proteomes" id="UP000199513"/>
    </source>
</evidence>
<evidence type="ECO:0008006" key="3">
    <source>
        <dbReference type="Google" id="ProtNLM"/>
    </source>
</evidence>
<organism evidence="1 2">
    <name type="scientific">Thermoflexibacter ruber</name>
    <dbReference type="NCBI Taxonomy" id="1003"/>
    <lineage>
        <taxon>Bacteria</taxon>
        <taxon>Pseudomonadati</taxon>
        <taxon>Bacteroidota</taxon>
        <taxon>Cytophagia</taxon>
        <taxon>Cytophagales</taxon>
        <taxon>Thermoflexibacteraceae</taxon>
        <taxon>Thermoflexibacter</taxon>
    </lineage>
</organism>
<dbReference type="PROSITE" id="PS51257">
    <property type="entry name" value="PROKAR_LIPOPROTEIN"/>
    <property type="match status" value="1"/>
</dbReference>
<keyword evidence="2" id="KW-1185">Reference proteome</keyword>
<dbReference type="STRING" id="1003.SAMN04488541_1015107"/>
<dbReference type="RefSeq" id="WP_091544736.1">
    <property type="nucleotide sequence ID" value="NZ_FONY01000015.1"/>
</dbReference>
<dbReference type="AlphaFoldDB" id="A0A1I2FXK7"/>
<dbReference type="Pfam" id="PF17170">
    <property type="entry name" value="DUF5128"/>
    <property type="match status" value="1"/>
</dbReference>
<proteinExistence type="predicted"/>